<evidence type="ECO:0000313" key="1">
    <source>
        <dbReference type="EMBL" id="MBD2699301.1"/>
    </source>
</evidence>
<dbReference type="InterPro" id="IPR011990">
    <property type="entry name" value="TPR-like_helical_dom_sf"/>
</dbReference>
<evidence type="ECO:0000313" key="2">
    <source>
        <dbReference type="Proteomes" id="UP000598820"/>
    </source>
</evidence>
<protein>
    <recommendedName>
        <fullName evidence="3">Tetratricopeptide repeat protein</fullName>
    </recommendedName>
</protein>
<dbReference type="Proteomes" id="UP000598820">
    <property type="component" value="Unassembled WGS sequence"/>
</dbReference>
<accession>A0A926XTW7</accession>
<dbReference type="Gene3D" id="1.25.40.10">
    <property type="entry name" value="Tetratricopeptide repeat domain"/>
    <property type="match status" value="1"/>
</dbReference>
<dbReference type="RefSeq" id="WP_190885154.1">
    <property type="nucleotide sequence ID" value="NZ_JACWZY010000001.1"/>
</dbReference>
<dbReference type="EMBL" id="JACWZY010000001">
    <property type="protein sequence ID" value="MBD2699301.1"/>
    <property type="molecule type" value="Genomic_DNA"/>
</dbReference>
<sequence length="263" mass="29612">MKLSEEQYEIIEAYLTDELSATDRASFEDDMLDNPELRDEVERQRSIRLGFRALGIERALAQAKAHYNATLPVAETGQSVETIVRPLTTWRYWAVAASVLLLLGFGYYTYQQTSARQAELAYTETFAPDSGDQLMKDFPSGSVSADTRSRFLDALNSYKAGKYDDVIAQLATLPADKQTTYYKNYFLGLSYLANNQPSGAIPLLISAQATPSVKLQQKAEWFLALAYVKNKQKEKALPTLQRVSSDKENPFHELALRVLDKIE</sequence>
<reference evidence="1" key="1">
    <citation type="submission" date="2020-09" db="EMBL/GenBank/DDBJ databases">
        <authorList>
            <person name="Kim M.K."/>
        </authorList>
    </citation>
    <scope>NUCLEOTIDE SEQUENCE</scope>
    <source>
        <strain evidence="1">BT702</strain>
    </source>
</reference>
<evidence type="ECO:0008006" key="3">
    <source>
        <dbReference type="Google" id="ProtNLM"/>
    </source>
</evidence>
<dbReference type="AlphaFoldDB" id="A0A926XTW7"/>
<keyword evidence="2" id="KW-1185">Reference proteome</keyword>
<proteinExistence type="predicted"/>
<gene>
    <name evidence="1" type="ORF">IC229_01545</name>
</gene>
<name>A0A926XTW7_9BACT</name>
<comment type="caution">
    <text evidence="1">The sequence shown here is derived from an EMBL/GenBank/DDBJ whole genome shotgun (WGS) entry which is preliminary data.</text>
</comment>
<organism evidence="1 2">
    <name type="scientific">Spirosoma profusum</name>
    <dbReference type="NCBI Taxonomy" id="2771354"/>
    <lineage>
        <taxon>Bacteria</taxon>
        <taxon>Pseudomonadati</taxon>
        <taxon>Bacteroidota</taxon>
        <taxon>Cytophagia</taxon>
        <taxon>Cytophagales</taxon>
        <taxon>Cytophagaceae</taxon>
        <taxon>Spirosoma</taxon>
    </lineage>
</organism>